<evidence type="ECO:0000313" key="1">
    <source>
        <dbReference type="EMBL" id="TDE36643.1"/>
    </source>
</evidence>
<dbReference type="EMBL" id="SMFP01000009">
    <property type="protein sequence ID" value="TDE36643.1"/>
    <property type="molecule type" value="Genomic_DNA"/>
</dbReference>
<organism evidence="1 2">
    <name type="scientific">Antarcticimicrobium sediminis</name>
    <dbReference type="NCBI Taxonomy" id="2546227"/>
    <lineage>
        <taxon>Bacteria</taxon>
        <taxon>Pseudomonadati</taxon>
        <taxon>Pseudomonadota</taxon>
        <taxon>Alphaproteobacteria</taxon>
        <taxon>Rhodobacterales</taxon>
        <taxon>Paracoccaceae</taxon>
        <taxon>Antarcticimicrobium</taxon>
    </lineage>
</organism>
<protein>
    <recommendedName>
        <fullName evidence="3">Heavy-metal-binding</fullName>
    </recommendedName>
</protein>
<sequence length="124" mass="13300">MLKKLILAGVIVLPVAACDTWDTTNIDRDLRKAPVEAVRAEQVELTSAPFDAAHQQKLADLKVTVNKTTAFHPAPTVAMVETKLREDASKLGATKVVDVRISEPQISALSWGTRTGSGVAVKPN</sequence>
<reference evidence="1 2" key="1">
    <citation type="submission" date="2019-03" db="EMBL/GenBank/DDBJ databases">
        <authorList>
            <person name="Zhang S."/>
        </authorList>
    </citation>
    <scope>NUCLEOTIDE SEQUENCE [LARGE SCALE GENOMIC DNA]</scope>
    <source>
        <strain evidence="1 2">S4J41</strain>
    </source>
</reference>
<dbReference type="RefSeq" id="WP_132830155.1">
    <property type="nucleotide sequence ID" value="NZ_SMFP01000009.1"/>
</dbReference>
<dbReference type="Proteomes" id="UP000294662">
    <property type="component" value="Unassembled WGS sequence"/>
</dbReference>
<evidence type="ECO:0008006" key="3">
    <source>
        <dbReference type="Google" id="ProtNLM"/>
    </source>
</evidence>
<keyword evidence="2" id="KW-1185">Reference proteome</keyword>
<dbReference type="OrthoDB" id="7864788at2"/>
<gene>
    <name evidence="1" type="ORF">E1B25_14095</name>
</gene>
<accession>A0A4R5EQ29</accession>
<evidence type="ECO:0000313" key="2">
    <source>
        <dbReference type="Proteomes" id="UP000294662"/>
    </source>
</evidence>
<proteinExistence type="predicted"/>
<comment type="caution">
    <text evidence="1">The sequence shown here is derived from an EMBL/GenBank/DDBJ whole genome shotgun (WGS) entry which is preliminary data.</text>
</comment>
<dbReference type="AlphaFoldDB" id="A0A4R5EQ29"/>
<name>A0A4R5EQ29_9RHOB</name>